<keyword evidence="9" id="KW-1185">Reference proteome</keyword>
<dbReference type="Pfam" id="PF00153">
    <property type="entry name" value="Mito_carr"/>
    <property type="match status" value="3"/>
</dbReference>
<dbReference type="EMBL" id="JAGRRH010000017">
    <property type="protein sequence ID" value="KAG7352325.1"/>
    <property type="molecule type" value="Genomic_DNA"/>
</dbReference>
<comment type="caution">
    <text evidence="8">The sequence shown here is derived from an EMBL/GenBank/DDBJ whole genome shotgun (WGS) entry which is preliminary data.</text>
</comment>
<evidence type="ECO:0000313" key="8">
    <source>
        <dbReference type="EMBL" id="KAG7352325.1"/>
    </source>
</evidence>
<evidence type="ECO:0000256" key="2">
    <source>
        <dbReference type="ARBA" id="ARBA00022448"/>
    </source>
</evidence>
<evidence type="ECO:0000256" key="6">
    <source>
        <dbReference type="RuleBase" id="RU000488"/>
    </source>
</evidence>
<feature type="region of interest" description="Disordered" evidence="7">
    <location>
        <begin position="1"/>
        <end position="26"/>
    </location>
</feature>
<feature type="repeat" description="Solcar" evidence="5">
    <location>
        <begin position="30"/>
        <end position="111"/>
    </location>
</feature>
<reference evidence="8" key="1">
    <citation type="journal article" date="2021" name="Sci. Rep.">
        <title>Diploid genomic architecture of Nitzschia inconspicua, an elite biomass production diatom.</title>
        <authorList>
            <person name="Oliver A."/>
            <person name="Podell S."/>
            <person name="Pinowska A."/>
            <person name="Traller J.C."/>
            <person name="Smith S.R."/>
            <person name="McClure R."/>
            <person name="Beliaev A."/>
            <person name="Bohutskyi P."/>
            <person name="Hill E.A."/>
            <person name="Rabines A."/>
            <person name="Zheng H."/>
            <person name="Allen L.Z."/>
            <person name="Kuo A."/>
            <person name="Grigoriev I.V."/>
            <person name="Allen A.E."/>
            <person name="Hazlebeck D."/>
            <person name="Allen E.E."/>
        </authorList>
    </citation>
    <scope>NUCLEOTIDE SEQUENCE</scope>
    <source>
        <strain evidence="8">Hildebrandi</strain>
    </source>
</reference>
<keyword evidence="4" id="KW-1133">Transmembrane helix</keyword>
<dbReference type="OrthoDB" id="756301at2759"/>
<dbReference type="PROSITE" id="PS50920">
    <property type="entry name" value="SOLCAR"/>
    <property type="match status" value="3"/>
</dbReference>
<keyword evidence="5 6" id="KW-0812">Transmembrane</keyword>
<dbReference type="GO" id="GO:0016020">
    <property type="term" value="C:membrane"/>
    <property type="evidence" value="ECO:0007669"/>
    <property type="project" value="UniProtKB-UniRule"/>
</dbReference>
<evidence type="ECO:0000313" key="9">
    <source>
        <dbReference type="Proteomes" id="UP000693970"/>
    </source>
</evidence>
<evidence type="ECO:0000256" key="5">
    <source>
        <dbReference type="PROSITE-ProRule" id="PRU00282"/>
    </source>
</evidence>
<reference evidence="8" key="2">
    <citation type="submission" date="2021-04" db="EMBL/GenBank/DDBJ databases">
        <authorList>
            <person name="Podell S."/>
        </authorList>
    </citation>
    <scope>NUCLEOTIDE SEQUENCE</scope>
    <source>
        <strain evidence="8">Hildebrandi</strain>
    </source>
</reference>
<keyword evidence="3" id="KW-0677">Repeat</keyword>
<evidence type="ECO:0000256" key="4">
    <source>
        <dbReference type="ARBA" id="ARBA00022989"/>
    </source>
</evidence>
<dbReference type="Proteomes" id="UP000693970">
    <property type="component" value="Unassembled WGS sequence"/>
</dbReference>
<gene>
    <name evidence="8" type="ORF">IV203_008373</name>
</gene>
<organism evidence="8 9">
    <name type="scientific">Nitzschia inconspicua</name>
    <dbReference type="NCBI Taxonomy" id="303405"/>
    <lineage>
        <taxon>Eukaryota</taxon>
        <taxon>Sar</taxon>
        <taxon>Stramenopiles</taxon>
        <taxon>Ochrophyta</taxon>
        <taxon>Bacillariophyta</taxon>
        <taxon>Bacillariophyceae</taxon>
        <taxon>Bacillariophycidae</taxon>
        <taxon>Bacillariales</taxon>
        <taxon>Bacillariaceae</taxon>
        <taxon>Nitzschia</taxon>
    </lineage>
</organism>
<accession>A0A9K3KYD6</accession>
<sequence>MSSSSSSTDNSTTTLPTSTPTATMGMTGTPTLLQSTILGGSAAVFAVNFTHPIELVKSRVQVTENGILQTCSNTVKNEGVAAFWKGLPWAYCREGSYTAIRLGAYAPVRDAIGAGAPDAPIYLKFLAGAVTGAIGSIAGNPFDVLKTLSQTNQGKSIPLSTLVRQMYRDQGISGFYRGVNVNVMRAIVLNATNMGVYDVAKGKVVESTGWSRKDPRTAFCSSFLAGFFMTITVAPFDFIRTKLMNQPTNQKIYTGMTDCLVKTVANEGPLSLWRGFIPIWARFAPMATIQLLTLEALYSTFGFKSI</sequence>
<protein>
    <submittedName>
        <fullName evidence="8">Mitochondrial carrier protein</fullName>
    </submittedName>
</protein>
<dbReference type="AlphaFoldDB" id="A0A9K3KYD6"/>
<dbReference type="InterPro" id="IPR050391">
    <property type="entry name" value="Mito_Metabolite_Transporter"/>
</dbReference>
<feature type="repeat" description="Solcar" evidence="5">
    <location>
        <begin position="119"/>
        <end position="203"/>
    </location>
</feature>
<name>A0A9K3KYD6_9STRA</name>
<keyword evidence="2 6" id="KW-0813">Transport</keyword>
<feature type="repeat" description="Solcar" evidence="5">
    <location>
        <begin position="213"/>
        <end position="300"/>
    </location>
</feature>
<proteinExistence type="inferred from homology"/>
<dbReference type="InterPro" id="IPR018108">
    <property type="entry name" value="MCP_transmembrane"/>
</dbReference>
<evidence type="ECO:0000256" key="7">
    <source>
        <dbReference type="SAM" id="MobiDB-lite"/>
    </source>
</evidence>
<dbReference type="PANTHER" id="PTHR45618">
    <property type="entry name" value="MITOCHONDRIAL DICARBOXYLATE CARRIER-RELATED"/>
    <property type="match status" value="1"/>
</dbReference>
<evidence type="ECO:0000256" key="3">
    <source>
        <dbReference type="ARBA" id="ARBA00022737"/>
    </source>
</evidence>
<comment type="similarity">
    <text evidence="1 6">Belongs to the mitochondrial carrier (TC 2.A.29) family.</text>
</comment>
<keyword evidence="5" id="KW-0472">Membrane</keyword>
<evidence type="ECO:0000256" key="1">
    <source>
        <dbReference type="ARBA" id="ARBA00006375"/>
    </source>
</evidence>